<dbReference type="EMBL" id="AYYF01001353">
    <property type="protein sequence ID" value="ETK12174.1"/>
    <property type="molecule type" value="Genomic_DNA"/>
</dbReference>
<protein>
    <submittedName>
        <fullName evidence="1">Uncharacterized protein</fullName>
    </submittedName>
</protein>
<evidence type="ECO:0000313" key="2">
    <source>
        <dbReference type="Proteomes" id="UP000034980"/>
    </source>
</evidence>
<sequence length="128" mass="14983">MEGFLSKKEKAAKADNRLMMKFGKHRWRVKLYLTNVLQLIINSLDQRSFPEHNLVMLKHQGILHTLFQTCDEVDFVNEELFEEVFRDIAPVSEELPKDPFVEVHVFQGDSVVYIARSQKKTRAVLPCH</sequence>
<gene>
    <name evidence="1" type="ORF">T235_11340</name>
</gene>
<name>W2CYA3_9BACT</name>
<accession>W2CYA3</accession>
<proteinExistence type="predicted"/>
<reference evidence="1 2" key="1">
    <citation type="submission" date="2013-11" db="EMBL/GenBank/DDBJ databases">
        <title>Single cell genomics of uncultured Tannerella BU063 (oral taxon 286).</title>
        <authorList>
            <person name="Beall C.J."/>
            <person name="Campbell A.G."/>
            <person name="Griffen A.L."/>
            <person name="Podar M."/>
            <person name="Leys E.J."/>
        </authorList>
    </citation>
    <scope>NUCLEOTIDE SEQUENCE [LARGE SCALE GENOMIC DNA]</scope>
    <source>
        <strain evidence="1">Cell 8/11</strain>
    </source>
</reference>
<dbReference type="Proteomes" id="UP000034980">
    <property type="component" value="Unassembled WGS sequence"/>
</dbReference>
<evidence type="ECO:0000313" key="1">
    <source>
        <dbReference type="EMBL" id="ETK12174.1"/>
    </source>
</evidence>
<organism evidence="1 2">
    <name type="scientific">Tannerella sp. oral taxon BU063 isolate Cell 8/11</name>
    <dbReference type="NCBI Taxonomy" id="1411915"/>
    <lineage>
        <taxon>Bacteria</taxon>
        <taxon>Pseudomonadati</taxon>
        <taxon>Bacteroidota</taxon>
        <taxon>Bacteroidia</taxon>
        <taxon>Bacteroidales</taxon>
        <taxon>Tannerellaceae</taxon>
        <taxon>Tannerella</taxon>
    </lineage>
</organism>
<comment type="caution">
    <text evidence="1">The sequence shown here is derived from an EMBL/GenBank/DDBJ whole genome shotgun (WGS) entry which is preliminary data.</text>
</comment>
<dbReference type="AlphaFoldDB" id="W2CYA3"/>